<dbReference type="InterPro" id="IPR006578">
    <property type="entry name" value="MADF-dom"/>
</dbReference>
<dbReference type="OrthoDB" id="6616165at2759"/>
<evidence type="ECO:0000259" key="2">
    <source>
        <dbReference type="PROSITE" id="PS51029"/>
    </source>
</evidence>
<feature type="region of interest" description="Disordered" evidence="1">
    <location>
        <begin position="1"/>
        <end position="26"/>
    </location>
</feature>
<evidence type="ECO:0000256" key="1">
    <source>
        <dbReference type="SAM" id="MobiDB-lite"/>
    </source>
</evidence>
<evidence type="ECO:0000313" key="3">
    <source>
        <dbReference type="EMBL" id="KHN84434.1"/>
    </source>
</evidence>
<evidence type="ECO:0000313" key="4">
    <source>
        <dbReference type="Proteomes" id="UP000031036"/>
    </source>
</evidence>
<dbReference type="SMART" id="SM00595">
    <property type="entry name" value="MADF"/>
    <property type="match status" value="1"/>
</dbReference>
<dbReference type="Proteomes" id="UP000031036">
    <property type="component" value="Unassembled WGS sequence"/>
</dbReference>
<reference evidence="3 4" key="1">
    <citation type="submission" date="2014-11" db="EMBL/GenBank/DDBJ databases">
        <title>Genetic blueprint of the zoonotic pathogen Toxocara canis.</title>
        <authorList>
            <person name="Zhu X.-Q."/>
            <person name="Korhonen P.K."/>
            <person name="Cai H."/>
            <person name="Young N.D."/>
            <person name="Nejsum P."/>
            <person name="von Samson-Himmelstjerna G."/>
            <person name="Boag P.R."/>
            <person name="Tan P."/>
            <person name="Li Q."/>
            <person name="Min J."/>
            <person name="Yang Y."/>
            <person name="Wang X."/>
            <person name="Fang X."/>
            <person name="Hall R.S."/>
            <person name="Hofmann A."/>
            <person name="Sternberg P.W."/>
            <person name="Jex A.R."/>
            <person name="Gasser R.B."/>
        </authorList>
    </citation>
    <scope>NUCLEOTIDE SEQUENCE [LARGE SCALE GENOMIC DNA]</scope>
    <source>
        <strain evidence="3">PN_DK_2014</strain>
    </source>
</reference>
<dbReference type="Pfam" id="PF10545">
    <property type="entry name" value="MADF_DNA_bdg"/>
    <property type="match status" value="1"/>
</dbReference>
<dbReference type="GO" id="GO:0006357">
    <property type="term" value="P:regulation of transcription by RNA polymerase II"/>
    <property type="evidence" value="ECO:0007669"/>
    <property type="project" value="TreeGrafter"/>
</dbReference>
<comment type="caution">
    <text evidence="3">The sequence shown here is derived from an EMBL/GenBank/DDBJ whole genome shotgun (WGS) entry which is preliminary data.</text>
</comment>
<feature type="domain" description="MADF" evidence="2">
    <location>
        <begin position="28"/>
        <end position="110"/>
    </location>
</feature>
<accession>A0A0B2VSY2</accession>
<dbReference type="AlphaFoldDB" id="A0A0B2VSY2"/>
<dbReference type="PANTHER" id="PTHR12243:SF51">
    <property type="entry name" value="MADF DOMAIN-CONTAINING PROTEIN"/>
    <property type="match status" value="1"/>
</dbReference>
<keyword evidence="4" id="KW-1185">Reference proteome</keyword>
<organism evidence="3 4">
    <name type="scientific">Toxocara canis</name>
    <name type="common">Canine roundworm</name>
    <dbReference type="NCBI Taxonomy" id="6265"/>
    <lineage>
        <taxon>Eukaryota</taxon>
        <taxon>Metazoa</taxon>
        <taxon>Ecdysozoa</taxon>
        <taxon>Nematoda</taxon>
        <taxon>Chromadorea</taxon>
        <taxon>Rhabditida</taxon>
        <taxon>Spirurina</taxon>
        <taxon>Ascaridomorpha</taxon>
        <taxon>Ascaridoidea</taxon>
        <taxon>Toxocaridae</taxon>
        <taxon>Toxocara</taxon>
    </lineage>
</organism>
<dbReference type="PROSITE" id="PS51029">
    <property type="entry name" value="MADF"/>
    <property type="match status" value="1"/>
</dbReference>
<protein>
    <recommendedName>
        <fullName evidence="2">MADF domain-containing protein</fullName>
    </recommendedName>
</protein>
<name>A0A0B2VSY2_TOXCA</name>
<dbReference type="GO" id="GO:0005667">
    <property type="term" value="C:transcription regulator complex"/>
    <property type="evidence" value="ECO:0007669"/>
    <property type="project" value="TreeGrafter"/>
</dbReference>
<gene>
    <name evidence="3" type="ORF">Tcan_08417</name>
</gene>
<dbReference type="PANTHER" id="PTHR12243">
    <property type="entry name" value="MADF DOMAIN TRANSCRIPTION FACTOR"/>
    <property type="match status" value="1"/>
</dbReference>
<proteinExistence type="predicted"/>
<feature type="compositionally biased region" description="Polar residues" evidence="1">
    <location>
        <begin position="1"/>
        <end position="10"/>
    </location>
</feature>
<dbReference type="InterPro" id="IPR039353">
    <property type="entry name" value="TF_Adf1"/>
</dbReference>
<sequence length="211" mass="23554">MHTGLGSATSAGRRHSQSPSVSPDDVRRLIAEVKARPLIWDQRLPEHGDAAKTRLAWKAIASKLGGYAPEEWRKVWKNKRDYYNCSTRKGTASTNWPYARLLTFLDPVLGHRQLQSPTNVPQTSHNPQSTSTVLQPLKEFEAIDLRPLFNRNTYIPEPSLEMLAFGKYVAVSLASLDDRAKKSAILQIHAVLMNHASSNLSKHPIHSSTAP</sequence>
<dbReference type="GO" id="GO:0005634">
    <property type="term" value="C:nucleus"/>
    <property type="evidence" value="ECO:0007669"/>
    <property type="project" value="TreeGrafter"/>
</dbReference>
<dbReference type="EMBL" id="JPKZ01000986">
    <property type="protein sequence ID" value="KHN84434.1"/>
    <property type="molecule type" value="Genomic_DNA"/>
</dbReference>